<dbReference type="SUPFAM" id="SSF53955">
    <property type="entry name" value="Lysozyme-like"/>
    <property type="match status" value="1"/>
</dbReference>
<dbReference type="Pfam" id="PF01464">
    <property type="entry name" value="SLT"/>
    <property type="match status" value="1"/>
</dbReference>
<sequence>LRYKPAQKNALRYDYLMRMGFEALNRGDESLAEYDFARAADRAPKRELADRALFWAWKADGDRDYLKRLVKSWDINLYTLAARDALKLKYNLGITPELPKGRVPGFDIRDPIQWGSLKRKIFDPHTDMEALAKRFRTAETVGHWTYIKTKAGKDIPQYFPMPYREFMKKLPVKRQAILYAIARQESRFIPASVSRSFALGMMQIMPFLVDHLKKIRHERVDYDDLFDPITALKYANTHMDYLTGWLHHPLFVAYAYNAGIGYTKRLIRRKDLFANRSKYDPWISLERVANYQANDYGKKVLANYVIYMNKLGHPIRMTDLMSVVHLPRLTDEFRAKR</sequence>
<protein>
    <submittedName>
        <fullName evidence="3">Lytic transglycosylase domain-containing protein</fullName>
    </submittedName>
</protein>
<evidence type="ECO:0000313" key="3">
    <source>
        <dbReference type="EMBL" id="HFC03635.1"/>
    </source>
</evidence>
<dbReference type="InterPro" id="IPR023346">
    <property type="entry name" value="Lysozyme-like_dom_sf"/>
</dbReference>
<dbReference type="AlphaFoldDB" id="A0A7V2SLD8"/>
<accession>A0A7V2SLD8</accession>
<proteinExistence type="inferred from homology"/>
<name>A0A7V2SLD8_9BACT</name>
<reference evidence="3" key="1">
    <citation type="journal article" date="2020" name="mSystems">
        <title>Genome- and Community-Level Interaction Insights into Carbon Utilization and Element Cycling Functions of Hydrothermarchaeota in Hydrothermal Sediment.</title>
        <authorList>
            <person name="Zhou Z."/>
            <person name="Liu Y."/>
            <person name="Xu W."/>
            <person name="Pan J."/>
            <person name="Luo Z.H."/>
            <person name="Li M."/>
        </authorList>
    </citation>
    <scope>NUCLEOTIDE SEQUENCE [LARGE SCALE GENOMIC DNA]</scope>
    <source>
        <strain evidence="3">HyVt-513</strain>
    </source>
</reference>
<gene>
    <name evidence="3" type="ORF">ENJ74_02065</name>
</gene>
<dbReference type="Proteomes" id="UP000885722">
    <property type="component" value="Unassembled WGS sequence"/>
</dbReference>
<feature type="non-terminal residue" evidence="3">
    <location>
        <position position="1"/>
    </location>
</feature>
<dbReference type="PANTHER" id="PTHR37423">
    <property type="entry name" value="SOLUBLE LYTIC MUREIN TRANSGLYCOSYLASE-RELATED"/>
    <property type="match status" value="1"/>
</dbReference>
<feature type="domain" description="Transglycosylase SLT" evidence="2">
    <location>
        <begin position="175"/>
        <end position="271"/>
    </location>
</feature>
<dbReference type="EMBL" id="DRNO01000138">
    <property type="protein sequence ID" value="HFC03635.1"/>
    <property type="molecule type" value="Genomic_DNA"/>
</dbReference>
<organism evidence="3">
    <name type="scientific">Nitratifractor salsuginis</name>
    <dbReference type="NCBI Taxonomy" id="269261"/>
    <lineage>
        <taxon>Bacteria</taxon>
        <taxon>Pseudomonadati</taxon>
        <taxon>Campylobacterota</taxon>
        <taxon>Epsilonproteobacteria</taxon>
        <taxon>Campylobacterales</taxon>
        <taxon>Sulfurovaceae</taxon>
        <taxon>Nitratifractor</taxon>
    </lineage>
</organism>
<comment type="caution">
    <text evidence="3">The sequence shown here is derived from an EMBL/GenBank/DDBJ whole genome shotgun (WGS) entry which is preliminary data.</text>
</comment>
<comment type="similarity">
    <text evidence="1">Belongs to the transglycosylase Slt family.</text>
</comment>
<evidence type="ECO:0000256" key="1">
    <source>
        <dbReference type="ARBA" id="ARBA00007734"/>
    </source>
</evidence>
<evidence type="ECO:0000259" key="2">
    <source>
        <dbReference type="Pfam" id="PF01464"/>
    </source>
</evidence>
<dbReference type="InterPro" id="IPR008258">
    <property type="entry name" value="Transglycosylase_SLT_dom_1"/>
</dbReference>
<dbReference type="Gene3D" id="1.10.530.10">
    <property type="match status" value="1"/>
</dbReference>
<dbReference type="PANTHER" id="PTHR37423:SF2">
    <property type="entry name" value="MEMBRANE-BOUND LYTIC MUREIN TRANSGLYCOSYLASE C"/>
    <property type="match status" value="1"/>
</dbReference>